<dbReference type="PANTHER" id="PTHR43711:SF1">
    <property type="entry name" value="HISTIDINE KINASE 1"/>
    <property type="match status" value="1"/>
</dbReference>
<evidence type="ECO:0000256" key="6">
    <source>
        <dbReference type="SAM" id="Phobius"/>
    </source>
</evidence>
<evidence type="ECO:0000256" key="2">
    <source>
        <dbReference type="ARBA" id="ARBA00012438"/>
    </source>
</evidence>
<dbReference type="EMBL" id="FNUV01000008">
    <property type="protein sequence ID" value="SEG06879.1"/>
    <property type="molecule type" value="Genomic_DNA"/>
</dbReference>
<dbReference type="Gene3D" id="1.10.287.130">
    <property type="match status" value="1"/>
</dbReference>
<organism evidence="8 9">
    <name type="scientific">Xylanibacter ruminicola</name>
    <name type="common">Prevotella ruminicola</name>
    <dbReference type="NCBI Taxonomy" id="839"/>
    <lineage>
        <taxon>Bacteria</taxon>
        <taxon>Pseudomonadati</taxon>
        <taxon>Bacteroidota</taxon>
        <taxon>Bacteroidia</taxon>
        <taxon>Bacteroidales</taxon>
        <taxon>Prevotellaceae</taxon>
        <taxon>Xylanibacter</taxon>
    </lineage>
</organism>
<dbReference type="SMART" id="SM00388">
    <property type="entry name" value="HisKA"/>
    <property type="match status" value="1"/>
</dbReference>
<keyword evidence="6" id="KW-1133">Transmembrane helix</keyword>
<dbReference type="CDD" id="cd00082">
    <property type="entry name" value="HisKA"/>
    <property type="match status" value="1"/>
</dbReference>
<dbReference type="SMART" id="SM00387">
    <property type="entry name" value="HATPase_c"/>
    <property type="match status" value="1"/>
</dbReference>
<proteinExistence type="predicted"/>
<accession>A0A1H5X4Z4</accession>
<dbReference type="Gene3D" id="3.30.565.10">
    <property type="entry name" value="Histidine kinase-like ATPase, C-terminal domain"/>
    <property type="match status" value="1"/>
</dbReference>
<reference evidence="8 9" key="1">
    <citation type="submission" date="2016-10" db="EMBL/GenBank/DDBJ databases">
        <authorList>
            <person name="de Groot N.N."/>
        </authorList>
    </citation>
    <scope>NUCLEOTIDE SEQUENCE [LARGE SCALE GENOMIC DNA]</scope>
    <source>
        <strain evidence="8 9">AR32</strain>
    </source>
</reference>
<feature type="transmembrane region" description="Helical" evidence="6">
    <location>
        <begin position="6"/>
        <end position="26"/>
    </location>
</feature>
<dbReference type="Pfam" id="PF02518">
    <property type="entry name" value="HATPase_c"/>
    <property type="match status" value="1"/>
</dbReference>
<evidence type="ECO:0000256" key="4">
    <source>
        <dbReference type="ARBA" id="ARBA00022777"/>
    </source>
</evidence>
<evidence type="ECO:0000256" key="5">
    <source>
        <dbReference type="ARBA" id="ARBA00023012"/>
    </source>
</evidence>
<protein>
    <recommendedName>
        <fullName evidence="2">histidine kinase</fullName>
        <ecNumber evidence="2">2.7.13.3</ecNumber>
    </recommendedName>
</protein>
<dbReference type="PANTHER" id="PTHR43711">
    <property type="entry name" value="TWO-COMPONENT HISTIDINE KINASE"/>
    <property type="match status" value="1"/>
</dbReference>
<keyword evidence="3" id="KW-0808">Transferase</keyword>
<comment type="catalytic activity">
    <reaction evidence="1">
        <text>ATP + protein L-histidine = ADP + protein N-phospho-L-histidine.</text>
        <dbReference type="EC" id="2.7.13.3"/>
    </reaction>
</comment>
<dbReference type="SUPFAM" id="SSF47384">
    <property type="entry name" value="Homodimeric domain of signal transducing histidine kinase"/>
    <property type="match status" value="1"/>
</dbReference>
<dbReference type="InterPro" id="IPR005467">
    <property type="entry name" value="His_kinase_dom"/>
</dbReference>
<dbReference type="RefSeq" id="WP_036911891.1">
    <property type="nucleotide sequence ID" value="NZ_FNUV01000008.1"/>
</dbReference>
<dbReference type="AlphaFoldDB" id="A0A1H5X4Z4"/>
<keyword evidence="4 8" id="KW-0418">Kinase</keyword>
<dbReference type="GO" id="GO:0000155">
    <property type="term" value="F:phosphorelay sensor kinase activity"/>
    <property type="evidence" value="ECO:0007669"/>
    <property type="project" value="InterPro"/>
</dbReference>
<feature type="domain" description="Histidine kinase" evidence="7">
    <location>
        <begin position="50"/>
        <end position="268"/>
    </location>
</feature>
<dbReference type="PROSITE" id="PS50109">
    <property type="entry name" value="HIS_KIN"/>
    <property type="match status" value="1"/>
</dbReference>
<keyword evidence="6" id="KW-0472">Membrane</keyword>
<dbReference type="Pfam" id="PF00512">
    <property type="entry name" value="HisKA"/>
    <property type="match status" value="1"/>
</dbReference>
<evidence type="ECO:0000313" key="8">
    <source>
        <dbReference type="EMBL" id="SEG06879.1"/>
    </source>
</evidence>
<keyword evidence="6" id="KW-0812">Transmembrane</keyword>
<keyword evidence="5" id="KW-0902">Two-component regulatory system</keyword>
<sequence>MDCKLIIVIALFVLLGVCFLIVRHFYVKKLRREIKRAQTSERIKSVFLANVSHALRTPLNAIIGFSDVILMDKQGDMNREEIKEVATHINENGQQLFYFISQLLELSNFESSVLSFTMIEVNLAEMMASYRREVLHVVNSGVSVLVRSDLSPHCKARLDTNLMHQLMMNLLNNAAHRTKKGCITLNYGYERRGLRVVITDTGECMPKEVLDGSYSVLQNEDSLTLSNRTNELGLSICKSIVEALGGEMSITSEPDKGTTASIWFGCRMRHKYQDL</sequence>
<dbReference type="InterPro" id="IPR050736">
    <property type="entry name" value="Sensor_HK_Regulatory"/>
</dbReference>
<name>A0A1H5X4Z4_XYLRU</name>
<dbReference type="InterPro" id="IPR036097">
    <property type="entry name" value="HisK_dim/P_sf"/>
</dbReference>
<dbReference type="InterPro" id="IPR003661">
    <property type="entry name" value="HisK_dim/P_dom"/>
</dbReference>
<gene>
    <name evidence="8" type="ORF">SAMN05216354_2634</name>
</gene>
<evidence type="ECO:0000259" key="7">
    <source>
        <dbReference type="PROSITE" id="PS50109"/>
    </source>
</evidence>
<dbReference type="Proteomes" id="UP000236735">
    <property type="component" value="Unassembled WGS sequence"/>
</dbReference>
<dbReference type="EC" id="2.7.13.3" evidence="2"/>
<dbReference type="InterPro" id="IPR003594">
    <property type="entry name" value="HATPase_dom"/>
</dbReference>
<dbReference type="SUPFAM" id="SSF55874">
    <property type="entry name" value="ATPase domain of HSP90 chaperone/DNA topoisomerase II/histidine kinase"/>
    <property type="match status" value="1"/>
</dbReference>
<evidence type="ECO:0000313" key="9">
    <source>
        <dbReference type="Proteomes" id="UP000236735"/>
    </source>
</evidence>
<evidence type="ECO:0000256" key="3">
    <source>
        <dbReference type="ARBA" id="ARBA00022679"/>
    </source>
</evidence>
<dbReference type="InterPro" id="IPR036890">
    <property type="entry name" value="HATPase_C_sf"/>
</dbReference>
<evidence type="ECO:0000256" key="1">
    <source>
        <dbReference type="ARBA" id="ARBA00000085"/>
    </source>
</evidence>